<sequence length="322" mass="35245">MSTFAFNLQTFGDVTTTTNATQLKNLNVWSKEVAFKAMPNLRFFQFADVQDDLTKEAGETIQMLTYNNLKQGGKLTENVDMTTQAITGSLKEVKVTEYGNAVAVTEKLLRTSYDDTMARVSTLLGRDYALVLDCELRDVALTGTNVVYADKVANRAGLASTNTLKVSTIKDAVEILSTNNAPKVGGANWVCFVHPHQSRGLRDDNAWINASNYGAPDQLFTGEIGRIDDTIFIETTLMKNGACAQTDPAYDADLKTGASGNQTNIYKAVIFGQSYYGLATALPVEIRDNGVEDFGRRRSLAWYSLFGVAKLNDEYGVVIETA</sequence>
<accession>A0A8S5LWX5</accession>
<protein>
    <submittedName>
        <fullName evidence="1">Major capsid protein</fullName>
    </submittedName>
</protein>
<dbReference type="Pfam" id="PF25209">
    <property type="entry name" value="Phage_capsid_4"/>
    <property type="match status" value="1"/>
</dbReference>
<reference evidence="1" key="1">
    <citation type="journal article" date="2021" name="Proc. Natl. Acad. Sci. U.S.A.">
        <title>A Catalog of Tens of Thousands of Viruses from Human Metagenomes Reveals Hidden Associations with Chronic Diseases.</title>
        <authorList>
            <person name="Tisza M.J."/>
            <person name="Buck C.B."/>
        </authorList>
    </citation>
    <scope>NUCLEOTIDE SEQUENCE</scope>
    <source>
        <strain evidence="1">CtZgq1</strain>
    </source>
</reference>
<organism evidence="1">
    <name type="scientific">Myoviridae sp. ctZgq1</name>
    <dbReference type="NCBI Taxonomy" id="2826666"/>
    <lineage>
        <taxon>Viruses</taxon>
        <taxon>Duplodnaviria</taxon>
        <taxon>Heunggongvirae</taxon>
        <taxon>Uroviricota</taxon>
        <taxon>Caudoviricetes</taxon>
    </lineage>
</organism>
<name>A0A8S5LWX5_9CAUD</name>
<proteinExistence type="predicted"/>
<dbReference type="EMBL" id="BK014762">
    <property type="protein sequence ID" value="DAD74549.1"/>
    <property type="molecule type" value="Genomic_DNA"/>
</dbReference>
<evidence type="ECO:0000313" key="1">
    <source>
        <dbReference type="EMBL" id="DAD74549.1"/>
    </source>
</evidence>
<dbReference type="NCBIfam" id="TIGR04387">
    <property type="entry name" value="capsid_maj_N4"/>
    <property type="match status" value="1"/>
</dbReference>